<accession>A0A518RE86</accession>
<proteinExistence type="predicted"/>
<name>A0A518RE86_9SPHN</name>
<sequence length="216" mass="23212">MTVPESGDIPVSSADAFRRAALFASGLLALRQSPRLHELLHELAHQASAPIAGVSVIDGQFCWLPVAIGLDVDRLPIAEALCVDERGLPRRAIEPDLLAIPHFAAHPAVAGPIAIRAFAAAPLRGVEGVGLGAVFIADRVARTDFIDCALPILDDAADRIMIEASAPHHLRRMGRSTLDELERLIREATRNGDDELVTAIDRVLRAVLPHTGLRHL</sequence>
<evidence type="ECO:0000313" key="1">
    <source>
        <dbReference type="EMBL" id="QDX25758.1"/>
    </source>
</evidence>
<dbReference type="SUPFAM" id="SSF55781">
    <property type="entry name" value="GAF domain-like"/>
    <property type="match status" value="1"/>
</dbReference>
<gene>
    <name evidence="1" type="ORF">FPZ54_06810</name>
</gene>
<dbReference type="RefSeq" id="WP_145845954.1">
    <property type="nucleotide sequence ID" value="NZ_CP042239.1"/>
</dbReference>
<keyword evidence="2" id="KW-1185">Reference proteome</keyword>
<organism evidence="1 2">
    <name type="scientific">Sphingomonas suaedae</name>
    <dbReference type="NCBI Taxonomy" id="2599297"/>
    <lineage>
        <taxon>Bacteria</taxon>
        <taxon>Pseudomonadati</taxon>
        <taxon>Pseudomonadota</taxon>
        <taxon>Alphaproteobacteria</taxon>
        <taxon>Sphingomonadales</taxon>
        <taxon>Sphingomonadaceae</taxon>
        <taxon>Sphingomonas</taxon>
    </lineage>
</organism>
<reference evidence="1 2" key="1">
    <citation type="submission" date="2019-07" db="EMBL/GenBank/DDBJ databases">
        <title>Sphingomonas alkalisoli sp. nov., isolated from rhizosphere soil of Suaedae salsa.</title>
        <authorList>
            <person name="Zhang H."/>
            <person name="Xu L."/>
            <person name="Zhang J.-X."/>
            <person name="Sun J.-Q."/>
        </authorList>
    </citation>
    <scope>NUCLEOTIDE SEQUENCE [LARGE SCALE GENOMIC DNA]</scope>
    <source>
        <strain evidence="1 2">XS-10</strain>
    </source>
</reference>
<dbReference type="Proteomes" id="UP000318055">
    <property type="component" value="Chromosome"/>
</dbReference>
<dbReference type="AlphaFoldDB" id="A0A518RE86"/>
<evidence type="ECO:0000313" key="2">
    <source>
        <dbReference type="Proteomes" id="UP000318055"/>
    </source>
</evidence>
<dbReference type="PANTHER" id="PTHR43102:SF2">
    <property type="entry name" value="GAF DOMAIN-CONTAINING PROTEIN"/>
    <property type="match status" value="1"/>
</dbReference>
<dbReference type="EMBL" id="CP042239">
    <property type="protein sequence ID" value="QDX25758.1"/>
    <property type="molecule type" value="Genomic_DNA"/>
</dbReference>
<protein>
    <recommendedName>
        <fullName evidence="3">GAF domain-containing protein</fullName>
    </recommendedName>
</protein>
<dbReference type="KEGG" id="ssua:FPZ54_06810"/>
<evidence type="ECO:0008006" key="3">
    <source>
        <dbReference type="Google" id="ProtNLM"/>
    </source>
</evidence>
<dbReference type="OrthoDB" id="9812260at2"/>
<dbReference type="PANTHER" id="PTHR43102">
    <property type="entry name" value="SLR1143 PROTEIN"/>
    <property type="match status" value="1"/>
</dbReference>